<dbReference type="EMBL" id="JBHUMM010000001">
    <property type="protein sequence ID" value="MFD2670117.1"/>
    <property type="molecule type" value="Genomic_DNA"/>
</dbReference>
<keyword evidence="1" id="KW-0732">Signal</keyword>
<sequence length="107" mass="11776">MNKKSILSRSMILPILLLLLLLTSCTAQEANRVKEANTMTDWSPLTFDQMIANGDLDLIVLAEVTAVSPVTDTTREPIPIYVAGIEGTYTIQELHTLLSKKTSRSSL</sequence>
<feature type="chain" id="PRO_5046873682" evidence="1">
    <location>
        <begin position="30"/>
        <end position="107"/>
    </location>
</feature>
<proteinExistence type="predicted"/>
<gene>
    <name evidence="2" type="ORF">ACFSUC_00670</name>
</gene>
<keyword evidence="3" id="KW-1185">Reference proteome</keyword>
<name>A0ABW5R533_9BACL</name>
<protein>
    <submittedName>
        <fullName evidence="2">Uncharacterized protein</fullName>
    </submittedName>
</protein>
<evidence type="ECO:0000313" key="2">
    <source>
        <dbReference type="EMBL" id="MFD2670117.1"/>
    </source>
</evidence>
<organism evidence="2 3">
    <name type="scientific">Marinicrinis sediminis</name>
    <dbReference type="NCBI Taxonomy" id="1652465"/>
    <lineage>
        <taxon>Bacteria</taxon>
        <taxon>Bacillati</taxon>
        <taxon>Bacillota</taxon>
        <taxon>Bacilli</taxon>
        <taxon>Bacillales</taxon>
        <taxon>Paenibacillaceae</taxon>
    </lineage>
</organism>
<reference evidence="3" key="1">
    <citation type="journal article" date="2019" name="Int. J. Syst. Evol. Microbiol.">
        <title>The Global Catalogue of Microorganisms (GCM) 10K type strain sequencing project: providing services to taxonomists for standard genome sequencing and annotation.</title>
        <authorList>
            <consortium name="The Broad Institute Genomics Platform"/>
            <consortium name="The Broad Institute Genome Sequencing Center for Infectious Disease"/>
            <person name="Wu L."/>
            <person name="Ma J."/>
        </authorList>
    </citation>
    <scope>NUCLEOTIDE SEQUENCE [LARGE SCALE GENOMIC DNA]</scope>
    <source>
        <strain evidence="3">KCTC 33676</strain>
    </source>
</reference>
<evidence type="ECO:0000313" key="3">
    <source>
        <dbReference type="Proteomes" id="UP001597497"/>
    </source>
</evidence>
<dbReference type="RefSeq" id="WP_379927458.1">
    <property type="nucleotide sequence ID" value="NZ_JBHUMM010000001.1"/>
</dbReference>
<feature type="signal peptide" evidence="1">
    <location>
        <begin position="1"/>
        <end position="29"/>
    </location>
</feature>
<dbReference type="Proteomes" id="UP001597497">
    <property type="component" value="Unassembled WGS sequence"/>
</dbReference>
<comment type="caution">
    <text evidence="2">The sequence shown here is derived from an EMBL/GenBank/DDBJ whole genome shotgun (WGS) entry which is preliminary data.</text>
</comment>
<dbReference type="PROSITE" id="PS51257">
    <property type="entry name" value="PROKAR_LIPOPROTEIN"/>
    <property type="match status" value="1"/>
</dbReference>
<accession>A0ABW5R533</accession>
<evidence type="ECO:0000256" key="1">
    <source>
        <dbReference type="SAM" id="SignalP"/>
    </source>
</evidence>